<keyword evidence="4" id="KW-1185">Reference proteome</keyword>
<sequence>MYRIKPQALAVVRRAHNDSDIQAQADHLKEHVQEFTDQVLEMADSPYDNAESPEPSSHGRGNDHGHGSSFFSSMGNRNVGSRTSEVDHASGPYKHSLGGGRMERFRGAYVEEPLIPALFYISVAGLTGSLIARKSNIAFRFFSPLALALGASAYCIPKTTNNVIHGLRTFEYREWYREWQDKYVHAKKSLVDTTHGLTAVAGTAAHEAKDVVHDLSDKTHELTDKTQKVLKDVKDKSVEVAHELKDKGADVVTEVKNKSHDLSKDLGNQLEHTKDKVEDKADEAKHWWNAEKRQVEKSAKDMKRSAREMGEDARDWVKDSGEDARDWARDRTRKLDKDDIERGADQVKARARRGWDTIGDEVNSRGRGMKRQAESLKDQTQDWAQDRSRQWQGRAKEMKDRGQDWAQDRSRDMKDRFEEMKDRGEEMKDRGEDWARDRQRDAQRYGQRAEDRFDQARDEFNRRGREARDFSEDQFKDAKRDVRNRAEDMQDYGRRQSRKFEHELDDTRLRTRPDDRSADTGAGSFGAGWGFGRAGQPGEDVGGRRGRFEEREEYAGRSGRPRERSWSSTRWGDRGDRFDSEPRRSVTEAAREGKHWWQHKDVADPYEAYDRERPSSSPWWKAGSASQERAQGEFEDAKHHAQRGFEHVKDTVEEKAQSGRSWLNEKTNEFKHRFDHGDQYANNEIRDKLGRAGSGYRNEQGRDFGGMGRNMGHNHASIYSNDSWFHYDHGEDNRASAGRGRERGM</sequence>
<comment type="subunit">
    <text evidence="1">Component of the mitochondrial contact site and cristae organizing system (MICOS) complex.</text>
</comment>
<evidence type="ECO:0000313" key="3">
    <source>
        <dbReference type="EMBL" id="KAG0265029.1"/>
    </source>
</evidence>
<dbReference type="EMBL" id="JAAAJA010000039">
    <property type="protein sequence ID" value="KAG0265029.1"/>
    <property type="molecule type" value="Genomic_DNA"/>
</dbReference>
<dbReference type="PANTHER" id="PTHR28268:SF1">
    <property type="entry name" value="MICOS SUBUNIT MIC26"/>
    <property type="match status" value="1"/>
</dbReference>
<feature type="region of interest" description="Disordered" evidence="2">
    <location>
        <begin position="608"/>
        <end position="659"/>
    </location>
</feature>
<protein>
    <recommendedName>
        <fullName evidence="1">MICOS complex subunit</fullName>
    </recommendedName>
</protein>
<dbReference type="AlphaFoldDB" id="A0A9P6QGK1"/>
<feature type="compositionally biased region" description="Basic and acidic residues" evidence="2">
    <location>
        <begin position="630"/>
        <end position="657"/>
    </location>
</feature>
<feature type="compositionally biased region" description="Basic and acidic residues" evidence="2">
    <location>
        <begin position="541"/>
        <end position="596"/>
    </location>
</feature>
<dbReference type="GO" id="GO:0042407">
    <property type="term" value="P:cristae formation"/>
    <property type="evidence" value="ECO:0007669"/>
    <property type="project" value="InterPro"/>
</dbReference>
<feature type="region of interest" description="Disordered" evidence="2">
    <location>
        <begin position="45"/>
        <end position="74"/>
    </location>
</feature>
<reference evidence="3" key="1">
    <citation type="journal article" date="2020" name="Fungal Divers.">
        <title>Resolving the Mortierellaceae phylogeny through synthesis of multi-gene phylogenetics and phylogenomics.</title>
        <authorList>
            <person name="Vandepol N."/>
            <person name="Liber J."/>
            <person name="Desiro A."/>
            <person name="Na H."/>
            <person name="Kennedy M."/>
            <person name="Barry K."/>
            <person name="Grigoriev I.V."/>
            <person name="Miller A.N."/>
            <person name="O'Donnell K."/>
            <person name="Stajich J.E."/>
            <person name="Bonito G."/>
        </authorList>
    </citation>
    <scope>NUCLEOTIDE SEQUENCE</scope>
    <source>
        <strain evidence="3">KOD948</strain>
    </source>
</reference>
<dbReference type="InterPro" id="IPR019166">
    <property type="entry name" value="MIC26/MIC27"/>
</dbReference>
<feature type="compositionally biased region" description="Basic and acidic residues" evidence="2">
    <location>
        <begin position="371"/>
        <end position="518"/>
    </location>
</feature>
<dbReference type="InterPro" id="IPR033181">
    <property type="entry name" value="Mic26_fungi"/>
</dbReference>
<dbReference type="GO" id="GO:0061617">
    <property type="term" value="C:MICOS complex"/>
    <property type="evidence" value="ECO:0007669"/>
    <property type="project" value="UniProtKB-UniRule"/>
</dbReference>
<comment type="caution">
    <text evidence="3">The sequence shown here is derived from an EMBL/GenBank/DDBJ whole genome shotgun (WGS) entry which is preliminary data.</text>
</comment>
<dbReference type="Pfam" id="PF09769">
    <property type="entry name" value="ApoO"/>
    <property type="match status" value="1"/>
</dbReference>
<feature type="region of interest" description="Disordered" evidence="2">
    <location>
        <begin position="359"/>
        <end position="596"/>
    </location>
</feature>
<keyword evidence="1" id="KW-0472">Membrane</keyword>
<evidence type="ECO:0000256" key="1">
    <source>
        <dbReference type="RuleBase" id="RU363021"/>
    </source>
</evidence>
<dbReference type="Proteomes" id="UP000726737">
    <property type="component" value="Unassembled WGS sequence"/>
</dbReference>
<feature type="compositionally biased region" description="Basic and acidic residues" evidence="2">
    <location>
        <begin position="725"/>
        <end position="745"/>
    </location>
</feature>
<evidence type="ECO:0000256" key="2">
    <source>
        <dbReference type="SAM" id="MobiDB-lite"/>
    </source>
</evidence>
<comment type="subcellular location">
    <subcellularLocation>
        <location evidence="1">Mitochondrion inner membrane</location>
    </subcellularLocation>
</comment>
<evidence type="ECO:0000313" key="4">
    <source>
        <dbReference type="Proteomes" id="UP000726737"/>
    </source>
</evidence>
<keyword evidence="1" id="KW-0999">Mitochondrion inner membrane</keyword>
<dbReference type="OrthoDB" id="2399148at2759"/>
<organism evidence="3 4">
    <name type="scientific">Mortierella polycephala</name>
    <dbReference type="NCBI Taxonomy" id="41804"/>
    <lineage>
        <taxon>Eukaryota</taxon>
        <taxon>Fungi</taxon>
        <taxon>Fungi incertae sedis</taxon>
        <taxon>Mucoromycota</taxon>
        <taxon>Mortierellomycotina</taxon>
        <taxon>Mortierellomycetes</taxon>
        <taxon>Mortierellales</taxon>
        <taxon>Mortierellaceae</taxon>
        <taxon>Mortierella</taxon>
    </lineage>
</organism>
<keyword evidence="1" id="KW-0496">Mitochondrion</keyword>
<accession>A0A9P6QGK1</accession>
<feature type="compositionally biased region" description="Gly residues" evidence="2">
    <location>
        <begin position="523"/>
        <end position="535"/>
    </location>
</feature>
<comment type="function">
    <text evidence="1">Component of the MICOS complex, a large protein complex of the mitochondrial inner membrane that plays crucial roles in the maintenance of crista junctions, inner membrane architecture, and formation of contact sites to the outer membrane.</text>
</comment>
<feature type="region of interest" description="Disordered" evidence="2">
    <location>
        <begin position="723"/>
        <end position="745"/>
    </location>
</feature>
<dbReference type="PANTHER" id="PTHR28268">
    <property type="entry name" value="MICOS SUBUNIT MIC26"/>
    <property type="match status" value="1"/>
</dbReference>
<dbReference type="GO" id="GO:0044284">
    <property type="term" value="C:mitochondrial crista junction"/>
    <property type="evidence" value="ECO:0007669"/>
    <property type="project" value="TreeGrafter"/>
</dbReference>
<proteinExistence type="predicted"/>
<gene>
    <name evidence="3" type="ORF">BG011_005596</name>
</gene>
<name>A0A9P6QGK1_9FUNG</name>
<dbReference type="Gene3D" id="1.20.120.20">
    <property type="entry name" value="Apolipoprotein"/>
    <property type="match status" value="1"/>
</dbReference>